<dbReference type="AlphaFoldDB" id="A0A3D9ZRD9"/>
<sequence length="457" mass="51067">MTGRWEPARVVSVEECVRASADVAALPTRDITDTEDVFRIDEAGMRWDIGVHVHEPVGGSTAVGADGRKIGVFLLHGGQDDWRQMLPFATMLAAKFGYKVVTGTFPGRLYLQDPSRDWPGDTINPDGTVRTPIWLTDELITPDQYDVVKDTRLKARYGTRTVVHAKPGTNFWFRMAASPLAMEAGMVEAMRRHFPVDEFSVYMQGHSTGGAMTMMLAQRVPNCAGLLAAENSMFGVITERMQMWSGSLGKVEGYDLFTETASYEGRVDPFYEVYLRSWRDIARYYGPEALGKEGPAALMRLPSLMEEVLDGWDRQLVRPLFKCEYPVTHNIVASLTQGAQVTAERLGLSHAETQHLVEHYLGFTRELSGTGVKPMPHTLFGIARHSRDASPEAFEQITLPHFAAMNPAPRVGLQHFQAGTHMLWRSEPNLPQGILPAVVQQWDQAITQGFFVREGRR</sequence>
<keyword evidence="2" id="KW-1185">Reference proteome</keyword>
<evidence type="ECO:0000313" key="1">
    <source>
        <dbReference type="EMBL" id="REF99771.1"/>
    </source>
</evidence>
<proteinExistence type="predicted"/>
<reference evidence="1 2" key="1">
    <citation type="submission" date="2018-08" db="EMBL/GenBank/DDBJ databases">
        <title>Sequencing the genomes of 1000 actinobacteria strains.</title>
        <authorList>
            <person name="Klenk H.-P."/>
        </authorList>
    </citation>
    <scope>NUCLEOTIDE SEQUENCE [LARGE SCALE GENOMIC DNA]</scope>
    <source>
        <strain evidence="1 2">DSM 44099</strain>
    </source>
</reference>
<dbReference type="OrthoDB" id="5174603at2"/>
<dbReference type="Gene3D" id="3.40.50.1820">
    <property type="entry name" value="alpha/beta hydrolase"/>
    <property type="match status" value="1"/>
</dbReference>
<dbReference type="InterPro" id="IPR029058">
    <property type="entry name" value="AB_hydrolase_fold"/>
</dbReference>
<gene>
    <name evidence="1" type="ORF">DFJ67_5815</name>
</gene>
<accession>A0A3D9ZRD9</accession>
<organism evidence="1 2">
    <name type="scientific">Asanoa ferruginea</name>
    <dbReference type="NCBI Taxonomy" id="53367"/>
    <lineage>
        <taxon>Bacteria</taxon>
        <taxon>Bacillati</taxon>
        <taxon>Actinomycetota</taxon>
        <taxon>Actinomycetes</taxon>
        <taxon>Micromonosporales</taxon>
        <taxon>Micromonosporaceae</taxon>
        <taxon>Asanoa</taxon>
    </lineage>
</organism>
<dbReference type="RefSeq" id="WP_147315644.1">
    <property type="nucleotide sequence ID" value="NZ_BONB01000073.1"/>
</dbReference>
<protein>
    <submittedName>
        <fullName evidence="1">Uncharacterized protein</fullName>
    </submittedName>
</protein>
<dbReference type="SUPFAM" id="SSF53474">
    <property type="entry name" value="alpha/beta-Hydrolases"/>
    <property type="match status" value="1"/>
</dbReference>
<evidence type="ECO:0000313" key="2">
    <source>
        <dbReference type="Proteomes" id="UP000256913"/>
    </source>
</evidence>
<dbReference type="EMBL" id="QUMQ01000001">
    <property type="protein sequence ID" value="REF99771.1"/>
    <property type="molecule type" value="Genomic_DNA"/>
</dbReference>
<comment type="caution">
    <text evidence="1">The sequence shown here is derived from an EMBL/GenBank/DDBJ whole genome shotgun (WGS) entry which is preliminary data.</text>
</comment>
<name>A0A3D9ZRD9_9ACTN</name>
<dbReference type="Proteomes" id="UP000256913">
    <property type="component" value="Unassembled WGS sequence"/>
</dbReference>